<dbReference type="Proteomes" id="UP000240493">
    <property type="component" value="Unassembled WGS sequence"/>
</dbReference>
<evidence type="ECO:0000313" key="1">
    <source>
        <dbReference type="EMBL" id="PTB47132.1"/>
    </source>
</evidence>
<gene>
    <name evidence="1" type="ORF">M441DRAFT_231701</name>
</gene>
<name>A0A2T3ZQP0_TRIA4</name>
<keyword evidence="2" id="KW-1185">Reference proteome</keyword>
<reference evidence="1 2" key="1">
    <citation type="submission" date="2016-07" db="EMBL/GenBank/DDBJ databases">
        <title>Multiple horizontal gene transfer events from other fungi enriched the ability of initially mycotrophic Trichoderma (Ascomycota) to feed on dead plant biomass.</title>
        <authorList>
            <consortium name="DOE Joint Genome Institute"/>
            <person name="Aerts A."/>
            <person name="Atanasova L."/>
            <person name="Chenthamara K."/>
            <person name="Zhang J."/>
            <person name="Grujic M."/>
            <person name="Henrissat B."/>
            <person name="Kuo A."/>
            <person name="Salamov A."/>
            <person name="Lipzen A."/>
            <person name="Labutti K."/>
            <person name="Barry K."/>
            <person name="Miao Y."/>
            <person name="Rahimi M.J."/>
            <person name="Shen Q."/>
            <person name="Grigoriev I.V."/>
            <person name="Kubicek C.P."/>
            <person name="Druzhinina I.S."/>
        </authorList>
    </citation>
    <scope>NUCLEOTIDE SEQUENCE [LARGE SCALE GENOMIC DNA]</scope>
    <source>
        <strain evidence="1 2">CBS 433.97</strain>
    </source>
</reference>
<dbReference type="EMBL" id="KZ679256">
    <property type="protein sequence ID" value="PTB47132.1"/>
    <property type="molecule type" value="Genomic_DNA"/>
</dbReference>
<protein>
    <submittedName>
        <fullName evidence="1">Uncharacterized protein</fullName>
    </submittedName>
</protein>
<organism evidence="1 2">
    <name type="scientific">Trichoderma asperellum (strain ATCC 204424 / CBS 433.97 / NBRC 101777)</name>
    <dbReference type="NCBI Taxonomy" id="1042311"/>
    <lineage>
        <taxon>Eukaryota</taxon>
        <taxon>Fungi</taxon>
        <taxon>Dikarya</taxon>
        <taxon>Ascomycota</taxon>
        <taxon>Pezizomycotina</taxon>
        <taxon>Sordariomycetes</taxon>
        <taxon>Hypocreomycetidae</taxon>
        <taxon>Hypocreales</taxon>
        <taxon>Hypocreaceae</taxon>
        <taxon>Trichoderma</taxon>
    </lineage>
</organism>
<evidence type="ECO:0000313" key="2">
    <source>
        <dbReference type="Proteomes" id="UP000240493"/>
    </source>
</evidence>
<dbReference type="PROSITE" id="PS51257">
    <property type="entry name" value="PROKAR_LIPOPROTEIN"/>
    <property type="match status" value="1"/>
</dbReference>
<proteinExistence type="predicted"/>
<accession>A0A2T3ZQP0</accession>
<dbReference type="AlphaFoldDB" id="A0A2T3ZQP0"/>
<sequence>MSRLRFLRPLFAKASLRLSSSFSLSSCSLFFSCSPTVELANNFLTCISSPFEAARPPAHHPPLVPPSPASAGLLGPFRGNCGLGCFINRAVRVGLCCSRCAGAGTP</sequence>